<dbReference type="Gene3D" id="3.40.50.150">
    <property type="entry name" value="Vaccinia Virus protein VP39"/>
    <property type="match status" value="1"/>
</dbReference>
<feature type="domain" description="Methyltransferase type 12" evidence="1">
    <location>
        <begin position="41"/>
        <end position="147"/>
    </location>
</feature>
<reference evidence="2" key="1">
    <citation type="submission" date="2015-12" db="EMBL/GenBank/DDBJ databases">
        <title>De novo transcriptome assembly of four potential Pierce s Disease insect vectors from Arizona vineyards.</title>
        <authorList>
            <person name="Tassone E.E."/>
        </authorList>
    </citation>
    <scope>NUCLEOTIDE SEQUENCE</scope>
</reference>
<evidence type="ECO:0000313" key="2">
    <source>
        <dbReference type="EMBL" id="JAS06742.1"/>
    </source>
</evidence>
<dbReference type="PANTHER" id="PTHR43861">
    <property type="entry name" value="TRANS-ACONITATE 2-METHYLTRANSFERASE-RELATED"/>
    <property type="match status" value="1"/>
</dbReference>
<accession>A0A1B6BZQ1</accession>
<name>A0A1B6BZQ1_9HEMI</name>
<proteinExistence type="predicted"/>
<sequence>MFTNAAVFNKYSFLTFFHTKDVLEKFNKNIVYKEDKKQLILDVGCGSGNVTTDVLLPAIPVRNFKIVGIDISESMIDFSNAHKSDWRLSFRILDISEKNEDKLKSVFTEEELTSGFDVVYSFATLHWPTDYKQAFKNIYDLLRPGGQILVWFFGFCNFTDNWEAVKRKEKWRPYIGMQPPLTFRFHDSEDVVGDVSKLIKSIGFHDVTVECQRLNYILEDKSHDYRGTLEFLAPWQEMIPKELRTEYLDDTYSAFKELTKNPDDFKFDRIVVVASKPCQA</sequence>
<dbReference type="AlphaFoldDB" id="A0A1B6BZQ1"/>
<gene>
    <name evidence="2" type="ORF">g.16683</name>
</gene>
<dbReference type="SUPFAM" id="SSF53335">
    <property type="entry name" value="S-adenosyl-L-methionine-dependent methyltransferases"/>
    <property type="match status" value="1"/>
</dbReference>
<dbReference type="PANTHER" id="PTHR43861:SF1">
    <property type="entry name" value="TRANS-ACONITATE 2-METHYLTRANSFERASE"/>
    <property type="match status" value="1"/>
</dbReference>
<dbReference type="EMBL" id="GEDC01030556">
    <property type="protein sequence ID" value="JAS06742.1"/>
    <property type="molecule type" value="Transcribed_RNA"/>
</dbReference>
<evidence type="ECO:0000259" key="1">
    <source>
        <dbReference type="Pfam" id="PF08242"/>
    </source>
</evidence>
<dbReference type="InterPro" id="IPR013217">
    <property type="entry name" value="Methyltransf_12"/>
</dbReference>
<protein>
    <recommendedName>
        <fullName evidence="1">Methyltransferase type 12 domain-containing protein</fullName>
    </recommendedName>
</protein>
<dbReference type="CDD" id="cd02440">
    <property type="entry name" value="AdoMet_MTases"/>
    <property type="match status" value="1"/>
</dbReference>
<organism evidence="2">
    <name type="scientific">Clastoptera arizonana</name>
    <name type="common">Arizona spittle bug</name>
    <dbReference type="NCBI Taxonomy" id="38151"/>
    <lineage>
        <taxon>Eukaryota</taxon>
        <taxon>Metazoa</taxon>
        <taxon>Ecdysozoa</taxon>
        <taxon>Arthropoda</taxon>
        <taxon>Hexapoda</taxon>
        <taxon>Insecta</taxon>
        <taxon>Pterygota</taxon>
        <taxon>Neoptera</taxon>
        <taxon>Paraneoptera</taxon>
        <taxon>Hemiptera</taxon>
        <taxon>Auchenorrhyncha</taxon>
        <taxon>Cercopoidea</taxon>
        <taxon>Clastopteridae</taxon>
        <taxon>Clastoptera</taxon>
    </lineage>
</organism>
<dbReference type="InterPro" id="IPR029063">
    <property type="entry name" value="SAM-dependent_MTases_sf"/>
</dbReference>
<dbReference type="Pfam" id="PF08242">
    <property type="entry name" value="Methyltransf_12"/>
    <property type="match status" value="1"/>
</dbReference>